<dbReference type="AlphaFoldDB" id="A0A0K2SZX9"/>
<protein>
    <submittedName>
        <fullName evidence="1">Uncharacterized protein</fullName>
    </submittedName>
</protein>
<sequence length="57" mass="6356">MSAKDSYCLYSLSPLGDSFKEAIFYIKGRLGQTRKILWSLVNGPLDMKSIGSKIINT</sequence>
<organism evidence="1">
    <name type="scientific">Lepeophtheirus salmonis</name>
    <name type="common">Salmon louse</name>
    <name type="synonym">Caligus salmonis</name>
    <dbReference type="NCBI Taxonomy" id="72036"/>
    <lineage>
        <taxon>Eukaryota</taxon>
        <taxon>Metazoa</taxon>
        <taxon>Ecdysozoa</taxon>
        <taxon>Arthropoda</taxon>
        <taxon>Crustacea</taxon>
        <taxon>Multicrustacea</taxon>
        <taxon>Hexanauplia</taxon>
        <taxon>Copepoda</taxon>
        <taxon>Siphonostomatoida</taxon>
        <taxon>Caligidae</taxon>
        <taxon>Lepeophtheirus</taxon>
    </lineage>
</organism>
<dbReference type="EMBL" id="HACA01001744">
    <property type="protein sequence ID" value="CDW19105.1"/>
    <property type="molecule type" value="Transcribed_RNA"/>
</dbReference>
<accession>A0A0K2SZX9</accession>
<name>A0A0K2SZX9_LEPSM</name>
<proteinExistence type="predicted"/>
<evidence type="ECO:0000313" key="1">
    <source>
        <dbReference type="EMBL" id="CDW19105.1"/>
    </source>
</evidence>
<reference evidence="1" key="1">
    <citation type="submission" date="2014-05" db="EMBL/GenBank/DDBJ databases">
        <authorList>
            <person name="Chronopoulou M."/>
        </authorList>
    </citation>
    <scope>NUCLEOTIDE SEQUENCE</scope>
    <source>
        <tissue evidence="1">Whole organism</tissue>
    </source>
</reference>